<dbReference type="Pfam" id="PF01453">
    <property type="entry name" value="B_lectin"/>
    <property type="match status" value="1"/>
</dbReference>
<feature type="compositionally biased region" description="Basic and acidic residues" evidence="6">
    <location>
        <begin position="565"/>
        <end position="583"/>
    </location>
</feature>
<evidence type="ECO:0000256" key="1">
    <source>
        <dbReference type="ARBA" id="ARBA00022729"/>
    </source>
</evidence>
<dbReference type="CDD" id="cd12316">
    <property type="entry name" value="RRM3_RBM19_RRM2_MRD1"/>
    <property type="match status" value="1"/>
</dbReference>
<evidence type="ECO:0000313" key="13">
    <source>
        <dbReference type="Proteomes" id="UP000323000"/>
    </source>
</evidence>
<evidence type="ECO:0000259" key="10">
    <source>
        <dbReference type="PROSITE" id="PS50927"/>
    </source>
</evidence>
<evidence type="ECO:0000256" key="4">
    <source>
        <dbReference type="ARBA" id="ARBA00023180"/>
    </source>
</evidence>
<feature type="region of interest" description="Disordered" evidence="6">
    <location>
        <begin position="678"/>
        <end position="740"/>
    </location>
</feature>
<protein>
    <recommendedName>
        <fullName evidence="14">Multiple RNA-binding domain-containing protein 1</fullName>
    </recommendedName>
</protein>
<sequence length="1293" mass="144955">MGLFRYSGTLLYFCLLIVFETRISGLQHIGQIYPGFEASQMEWVDNHGLFLLSKNSVFGFGFYRALDVKFFVLSLVHIGSAKIVWTANRGSLISNSDKFVFDTNGNVYLQRRNGVAWSTNTSGARVKSMELQDSGNLVLLGDSGSILWQSFSYPTDTLLPGQVFFENMKLKSFPRTNSLSVYLEIKYGDVVLYAGYRTPQTYWSLASDSRKTNKSLAGKVHSSSLVSNAWNFYDLDKALLWQFIFSENSDRNATWAAILGYDGVLKFYNLQKGKTVVPEAIRIPQNSCGVPEPCSPFLVCYFEDRCQCPDSLKSKFNCKPQIASTCTSSKNSAELVYVGEKLDYFALEFVTPFSRDDLDACKKACLHNCSCAVLFFENSTQSCFMFDQIGSLQRSQDESSGYISFVKVSTGHKESKGKIILLTVFIVAATVLVIAGLLYMGLWACKSKRVPVNSGEVEILQGITDTIWSRICVKNLPKYVAEDRLREVFSQKGEITDAKLMRTKQFAFIGFRTEQEAEEAINYFNRSFLDTCRLTCEIAHKVGDPNMPRPWSRHSLKKEKKVIEDEKNLTGAEKGGKKSLEKDSENDDPQLQEFLQVMQPRVKSKMWANDTLIGSAANHNAKVSEEKTLADEEADEKLAALHSNKTHVISDKRATEKSLNLAHDEVISDVDYFKSRVKTDWSDSESDDSDSENDDDDDNDDGDSIKGEHDSLMKDATQSEVEEDANGEILDPVNPSSSMKDEQDEVFESGRLFVRNLPYTTTGDELRELFSKYGNVSEVHIVVDKDTKRSKGIAYVLYTLPESASRAIDEVDNSTFQGRLLHVMPARHKNPLQKQETGIFTSQGSKTLKQRREEERKAAEASGDTKAWNSLFMRSDTVVENIARKHGVSKSDLLDREADDLAVRMALGETQVIADTKKALSNAGINVSSLEDFAAGKTEGTKRSNHVFIVKNLPYDSSEGELAKMFGKFGNLDKVILPTTKTLALVVFLEPAEAAAAFKGLAYKRYKGVPLYLEWAPSNILNQNSTSESGGYNNLAVGEHDAKRVILEQRLEGTSDVDIDPDRVESRSLFVKNLNFKTSDENLRKHFSEHMKEGSIISVRVKKHLKNGKNVSMGFGFIEFDSMETAGNVCRDLQGTILDGHALIVQLCHAKKDEQVVKKVGKDKSSTKLLVKNVAFEATEKDLRQLFSPFGQIKSLRLPMKFGNHRGFAFVEFVTKQEAQNALEALSNTHLYGRHLVLERAKEGESLEELRARTAAQFSEEQTGFQNSSKLSKKRKHMAILDEGTMKFERIAE</sequence>
<dbReference type="InterPro" id="IPR003609">
    <property type="entry name" value="Pan_app"/>
</dbReference>
<evidence type="ECO:0000256" key="5">
    <source>
        <dbReference type="PROSITE-ProRule" id="PRU00176"/>
    </source>
</evidence>
<organism evidence="12 13">
    <name type="scientific">Acer yangbiense</name>
    <dbReference type="NCBI Taxonomy" id="1000413"/>
    <lineage>
        <taxon>Eukaryota</taxon>
        <taxon>Viridiplantae</taxon>
        <taxon>Streptophyta</taxon>
        <taxon>Embryophyta</taxon>
        <taxon>Tracheophyta</taxon>
        <taxon>Spermatophyta</taxon>
        <taxon>Magnoliopsida</taxon>
        <taxon>eudicotyledons</taxon>
        <taxon>Gunneridae</taxon>
        <taxon>Pentapetalae</taxon>
        <taxon>rosids</taxon>
        <taxon>malvids</taxon>
        <taxon>Sapindales</taxon>
        <taxon>Sapindaceae</taxon>
        <taxon>Hippocastanoideae</taxon>
        <taxon>Acereae</taxon>
        <taxon>Acer</taxon>
    </lineage>
</organism>
<feature type="region of interest" description="Disordered" evidence="6">
    <location>
        <begin position="565"/>
        <end position="588"/>
    </location>
</feature>
<dbReference type="InterPro" id="IPR012677">
    <property type="entry name" value="Nucleotide-bd_a/b_plait_sf"/>
</dbReference>
<dbReference type="SMART" id="SM00360">
    <property type="entry name" value="RRM"/>
    <property type="match status" value="5"/>
</dbReference>
<feature type="domain" description="RRM" evidence="9">
    <location>
        <begin position="750"/>
        <end position="828"/>
    </location>
</feature>
<keyword evidence="13" id="KW-1185">Reference proteome</keyword>
<feature type="domain" description="RRM" evidence="9">
    <location>
        <begin position="469"/>
        <end position="541"/>
    </location>
</feature>
<keyword evidence="7" id="KW-0472">Membrane</keyword>
<dbReference type="FunFam" id="3.30.70.330:FF:000484">
    <property type="entry name" value="Multiple RNA-binding domain-containing protein 1"/>
    <property type="match status" value="1"/>
</dbReference>
<evidence type="ECO:0000256" key="8">
    <source>
        <dbReference type="SAM" id="SignalP"/>
    </source>
</evidence>
<keyword evidence="2 5" id="KW-0694">RNA-binding</keyword>
<dbReference type="CDD" id="cd12320">
    <property type="entry name" value="RRM6_RBM19_RRM5_MRD1"/>
    <property type="match status" value="1"/>
</dbReference>
<evidence type="ECO:0000259" key="11">
    <source>
        <dbReference type="PROSITE" id="PS50948"/>
    </source>
</evidence>
<dbReference type="InterPro" id="IPR034423">
    <property type="entry name" value="RBM19_RRM5"/>
</dbReference>
<dbReference type="PROSITE" id="PS50927">
    <property type="entry name" value="BULB_LECTIN"/>
    <property type="match status" value="1"/>
</dbReference>
<dbReference type="SMART" id="SM00108">
    <property type="entry name" value="B_lectin"/>
    <property type="match status" value="1"/>
</dbReference>
<proteinExistence type="predicted"/>
<feature type="domain" description="Bulb-type lectin" evidence="10">
    <location>
        <begin position="36"/>
        <end position="152"/>
    </location>
</feature>
<evidence type="ECO:0008006" key="14">
    <source>
        <dbReference type="Google" id="ProtNLM"/>
    </source>
</evidence>
<dbReference type="GO" id="GO:0003723">
    <property type="term" value="F:RNA binding"/>
    <property type="evidence" value="ECO:0007669"/>
    <property type="project" value="UniProtKB-UniRule"/>
</dbReference>
<feature type="compositionally biased region" description="Basic and acidic residues" evidence="6">
    <location>
        <begin position="703"/>
        <end position="713"/>
    </location>
</feature>
<keyword evidence="1 8" id="KW-0732">Signal</keyword>
<dbReference type="CDD" id="cd12317">
    <property type="entry name" value="RRM4_RBM19_RRM3_MRD1"/>
    <property type="match status" value="1"/>
</dbReference>
<dbReference type="CDD" id="cd12318">
    <property type="entry name" value="RRM5_RBM19_like"/>
    <property type="match status" value="1"/>
</dbReference>
<dbReference type="EMBL" id="VAHF01000002">
    <property type="protein sequence ID" value="TXG69341.1"/>
    <property type="molecule type" value="Genomic_DNA"/>
</dbReference>
<dbReference type="CDD" id="cd00028">
    <property type="entry name" value="B_lectin"/>
    <property type="match status" value="1"/>
</dbReference>
<evidence type="ECO:0000313" key="12">
    <source>
        <dbReference type="EMBL" id="TXG69341.1"/>
    </source>
</evidence>
<keyword evidence="7" id="KW-0812">Transmembrane</keyword>
<feature type="domain" description="Apple" evidence="11">
    <location>
        <begin position="326"/>
        <end position="409"/>
    </location>
</feature>
<evidence type="ECO:0000256" key="7">
    <source>
        <dbReference type="SAM" id="Phobius"/>
    </source>
</evidence>
<evidence type="ECO:0000256" key="2">
    <source>
        <dbReference type="ARBA" id="ARBA00022884"/>
    </source>
</evidence>
<dbReference type="SMART" id="SM00473">
    <property type="entry name" value="PAN_AP"/>
    <property type="match status" value="1"/>
</dbReference>
<dbReference type="InterPro" id="IPR035979">
    <property type="entry name" value="RBD_domain_sf"/>
</dbReference>
<dbReference type="Gene3D" id="3.30.70.330">
    <property type="match status" value="5"/>
</dbReference>
<evidence type="ECO:0000259" key="9">
    <source>
        <dbReference type="PROSITE" id="PS50102"/>
    </source>
</evidence>
<accession>A0A5C7IJI5</accession>
<comment type="caution">
    <text evidence="12">The sequence shown here is derived from an EMBL/GenBank/DDBJ whole genome shotgun (WGS) entry which is preliminary data.</text>
</comment>
<gene>
    <name evidence="12" type="ORF">EZV62_004276</name>
</gene>
<dbReference type="InterPro" id="IPR003954">
    <property type="entry name" value="RRM_euk-type"/>
</dbReference>
<dbReference type="PROSITE" id="PS50948">
    <property type="entry name" value="PAN"/>
    <property type="match status" value="1"/>
</dbReference>
<dbReference type="SUPFAM" id="SSF51110">
    <property type="entry name" value="alpha-D-mannose-specific plant lectins"/>
    <property type="match status" value="1"/>
</dbReference>
<keyword evidence="7" id="KW-1133">Transmembrane helix</keyword>
<dbReference type="PROSITE" id="PS50102">
    <property type="entry name" value="RRM"/>
    <property type="match status" value="5"/>
</dbReference>
<dbReference type="FunFam" id="3.30.70.330:FF:000442">
    <property type="entry name" value="Multiple RNA-binding domain-containing protein 1"/>
    <property type="match status" value="1"/>
</dbReference>
<dbReference type="Pfam" id="PF00076">
    <property type="entry name" value="RRM_1"/>
    <property type="match status" value="5"/>
</dbReference>
<dbReference type="Gene3D" id="2.90.10.10">
    <property type="entry name" value="Bulb-type lectin domain"/>
    <property type="match status" value="1"/>
</dbReference>
<dbReference type="FunFam" id="3.30.70.330:FF:000884">
    <property type="entry name" value="Nucleotide/nucleic acid binding protein"/>
    <property type="match status" value="1"/>
</dbReference>
<evidence type="ECO:0000256" key="6">
    <source>
        <dbReference type="SAM" id="MobiDB-lite"/>
    </source>
</evidence>
<dbReference type="CDD" id="cd01098">
    <property type="entry name" value="PAN_AP_plant"/>
    <property type="match status" value="1"/>
</dbReference>
<dbReference type="InterPro" id="IPR000504">
    <property type="entry name" value="RRM_dom"/>
</dbReference>
<name>A0A5C7IJI5_9ROSI</name>
<keyword evidence="3" id="KW-1015">Disulfide bond</keyword>
<dbReference type="Proteomes" id="UP000323000">
    <property type="component" value="Chromosome 2"/>
</dbReference>
<feature type="compositionally biased region" description="Acidic residues" evidence="6">
    <location>
        <begin position="682"/>
        <end position="702"/>
    </location>
</feature>
<dbReference type="InterPro" id="IPR036426">
    <property type="entry name" value="Bulb-type_lectin_dom_sf"/>
</dbReference>
<dbReference type="PANTHER" id="PTHR10352">
    <property type="entry name" value="EUKARYOTIC TRANSLATION INITIATION FACTOR 3 SUBUNIT G"/>
    <property type="match status" value="1"/>
</dbReference>
<dbReference type="CDD" id="cd12565">
    <property type="entry name" value="RRM1_MRD1"/>
    <property type="match status" value="1"/>
</dbReference>
<feature type="domain" description="RRM" evidence="9">
    <location>
        <begin position="1067"/>
        <end position="1150"/>
    </location>
</feature>
<feature type="domain" description="RRM" evidence="9">
    <location>
        <begin position="946"/>
        <end position="1018"/>
    </location>
</feature>
<feature type="transmembrane region" description="Helical" evidence="7">
    <location>
        <begin position="419"/>
        <end position="444"/>
    </location>
</feature>
<dbReference type="InterPro" id="IPR001480">
    <property type="entry name" value="Bulb-type_lectin_dom"/>
</dbReference>
<reference evidence="13" key="1">
    <citation type="journal article" date="2019" name="Gigascience">
        <title>De novo genome assembly of the endangered Acer yangbiense, a plant species with extremely small populations endemic to Yunnan Province, China.</title>
        <authorList>
            <person name="Yang J."/>
            <person name="Wariss H.M."/>
            <person name="Tao L."/>
            <person name="Zhang R."/>
            <person name="Yun Q."/>
            <person name="Hollingsworth P."/>
            <person name="Dao Z."/>
            <person name="Luo G."/>
            <person name="Guo H."/>
            <person name="Ma Y."/>
            <person name="Sun W."/>
        </authorList>
    </citation>
    <scope>NUCLEOTIDE SEQUENCE [LARGE SCALE GENOMIC DNA]</scope>
    <source>
        <strain evidence="13">cv. Malutang</strain>
    </source>
</reference>
<feature type="signal peptide" evidence="8">
    <location>
        <begin position="1"/>
        <end position="25"/>
    </location>
</feature>
<dbReference type="SMART" id="SM00361">
    <property type="entry name" value="RRM_1"/>
    <property type="match status" value="3"/>
</dbReference>
<dbReference type="SUPFAM" id="SSF54928">
    <property type="entry name" value="RNA-binding domain, RBD"/>
    <property type="match status" value="4"/>
</dbReference>
<dbReference type="OrthoDB" id="439639at2759"/>
<evidence type="ECO:0000256" key="3">
    <source>
        <dbReference type="ARBA" id="ARBA00023157"/>
    </source>
</evidence>
<feature type="chain" id="PRO_5023068166" description="Multiple RNA-binding domain-containing protein 1" evidence="8">
    <location>
        <begin position="26"/>
        <end position="1293"/>
    </location>
</feature>
<keyword evidence="4" id="KW-0325">Glycoprotein</keyword>
<feature type="domain" description="RRM" evidence="9">
    <location>
        <begin position="1167"/>
        <end position="1243"/>
    </location>
</feature>